<evidence type="ECO:0000256" key="1">
    <source>
        <dbReference type="ARBA" id="ARBA00006484"/>
    </source>
</evidence>
<organism evidence="3 4">
    <name type="scientific">Pochonia chlamydosporia 170</name>
    <dbReference type="NCBI Taxonomy" id="1380566"/>
    <lineage>
        <taxon>Eukaryota</taxon>
        <taxon>Fungi</taxon>
        <taxon>Dikarya</taxon>
        <taxon>Ascomycota</taxon>
        <taxon>Pezizomycotina</taxon>
        <taxon>Sordariomycetes</taxon>
        <taxon>Hypocreomycetidae</taxon>
        <taxon>Hypocreales</taxon>
        <taxon>Clavicipitaceae</taxon>
        <taxon>Pochonia</taxon>
    </lineage>
</organism>
<evidence type="ECO:0000256" key="2">
    <source>
        <dbReference type="ARBA" id="ARBA00023002"/>
    </source>
</evidence>
<evidence type="ECO:0000313" key="3">
    <source>
        <dbReference type="EMBL" id="OAQ73949.1"/>
    </source>
</evidence>
<dbReference type="EMBL" id="LSBJ02000001">
    <property type="protein sequence ID" value="OAQ73949.1"/>
    <property type="molecule type" value="Genomic_DNA"/>
</dbReference>
<keyword evidence="2" id="KW-0560">Oxidoreductase</keyword>
<dbReference type="Gene3D" id="3.40.50.720">
    <property type="entry name" value="NAD(P)-binding Rossmann-like Domain"/>
    <property type="match status" value="1"/>
</dbReference>
<evidence type="ECO:0000313" key="4">
    <source>
        <dbReference type="Proteomes" id="UP000078397"/>
    </source>
</evidence>
<dbReference type="PANTHER" id="PTHR24320">
    <property type="entry name" value="RETINOL DEHYDROGENASE"/>
    <property type="match status" value="1"/>
</dbReference>
<dbReference type="Proteomes" id="UP000078397">
    <property type="component" value="Unassembled WGS sequence"/>
</dbReference>
<proteinExistence type="inferred from homology"/>
<dbReference type="SUPFAM" id="SSF51735">
    <property type="entry name" value="NAD(P)-binding Rossmann-fold domains"/>
    <property type="match status" value="1"/>
</dbReference>
<dbReference type="KEGG" id="pchm:VFPPC_01552"/>
<dbReference type="GO" id="GO:0016491">
    <property type="term" value="F:oxidoreductase activity"/>
    <property type="evidence" value="ECO:0007669"/>
    <property type="project" value="UniProtKB-KW"/>
</dbReference>
<dbReference type="InterPro" id="IPR002347">
    <property type="entry name" value="SDR_fam"/>
</dbReference>
<dbReference type="InterPro" id="IPR036291">
    <property type="entry name" value="NAD(P)-bd_dom_sf"/>
</dbReference>
<dbReference type="Pfam" id="PF00106">
    <property type="entry name" value="adh_short"/>
    <property type="match status" value="1"/>
</dbReference>
<keyword evidence="4" id="KW-1185">Reference proteome</keyword>
<protein>
    <submittedName>
        <fullName evidence="3">Short-chain dehydrogenase</fullName>
    </submittedName>
</protein>
<dbReference type="PANTHER" id="PTHR24320:SF272">
    <property type="entry name" value="NAD(P)-BINDING ROSSMANN-FOLD SUPERFAMILY PROTEIN"/>
    <property type="match status" value="1"/>
</dbReference>
<comment type="caution">
    <text evidence="3">The sequence shown here is derived from an EMBL/GenBank/DDBJ whole genome shotgun (WGS) entry which is preliminary data.</text>
</comment>
<dbReference type="STRING" id="1380566.A0A179G9W9"/>
<name>A0A179G9W9_METCM</name>
<accession>A0A179G9W9</accession>
<dbReference type="PRINTS" id="PR00081">
    <property type="entry name" value="GDHRDH"/>
</dbReference>
<dbReference type="GeneID" id="28845349"/>
<dbReference type="RefSeq" id="XP_018150032.1">
    <property type="nucleotide sequence ID" value="XM_018281355.1"/>
</dbReference>
<dbReference type="OrthoDB" id="191139at2759"/>
<dbReference type="AlphaFoldDB" id="A0A179G9W9"/>
<gene>
    <name evidence="3" type="ORF">VFPPC_01552</name>
</gene>
<reference evidence="3 4" key="1">
    <citation type="journal article" date="2016" name="PLoS Pathog.">
        <title>Biosynthesis of antibiotic leucinostatins in bio-control fungus Purpureocillium lilacinum and their inhibition on phytophthora revealed by genome mining.</title>
        <authorList>
            <person name="Wang G."/>
            <person name="Liu Z."/>
            <person name="Lin R."/>
            <person name="Li E."/>
            <person name="Mao Z."/>
            <person name="Ling J."/>
            <person name="Yang Y."/>
            <person name="Yin W.B."/>
            <person name="Xie B."/>
        </authorList>
    </citation>
    <scope>NUCLEOTIDE SEQUENCE [LARGE SCALE GENOMIC DNA]</scope>
    <source>
        <strain evidence="3">170</strain>
    </source>
</reference>
<comment type="similarity">
    <text evidence="1">Belongs to the short-chain dehydrogenases/reductases (SDR) family.</text>
</comment>
<sequence>MSDAFHPYTDLYANPSGPGDQRPTALQVVQDNGAKGTWTGRVVLITGGTAGIGVETVRAMHSTGADVYFTARSLEKAAATKADILRTTEGKGKLEIIEMDMDSLDSVRRAAKDFLQKSNNLNVLINNAGIMACPETKTKDGFERQFAVNHLAHYLFIRLLLPTLISSSTPEFNSRVVDVSSSGHRMSPVNFDNYNFDKPGSYDPWLAYGQSKTANIWTANYIDRAFGPRGVHAFSLHPGGIWTGLQAYTPTEMLDSWKSDDNVSTLMMSPPQGAATSVWAAVGKVWEGQGGKYLADCGVAEPAGSQATVLSSGAAAHAYDAEAEDKLWELSAKLVGVEKDV</sequence>